<gene>
    <name evidence="4" type="ORF">N4S67_06040</name>
</gene>
<keyword evidence="2" id="KW-0732">Signal</keyword>
<dbReference type="InterPro" id="IPR000914">
    <property type="entry name" value="SBP_5_dom"/>
</dbReference>
<dbReference type="SUPFAM" id="SSF53850">
    <property type="entry name" value="Periplasmic binding protein-like II"/>
    <property type="match status" value="1"/>
</dbReference>
<dbReference type="PANTHER" id="PTHR30290">
    <property type="entry name" value="PERIPLASMIC BINDING COMPONENT OF ABC TRANSPORTER"/>
    <property type="match status" value="1"/>
</dbReference>
<feature type="region of interest" description="Disordered" evidence="1">
    <location>
        <begin position="497"/>
        <end position="528"/>
    </location>
</feature>
<evidence type="ECO:0000259" key="3">
    <source>
        <dbReference type="Pfam" id="PF00496"/>
    </source>
</evidence>
<evidence type="ECO:0000256" key="2">
    <source>
        <dbReference type="SAM" id="SignalP"/>
    </source>
</evidence>
<dbReference type="Gene3D" id="3.10.105.10">
    <property type="entry name" value="Dipeptide-binding Protein, Domain 3"/>
    <property type="match status" value="1"/>
</dbReference>
<evidence type="ECO:0000313" key="4">
    <source>
        <dbReference type="EMBL" id="MCT7657978.1"/>
    </source>
</evidence>
<keyword evidence="5" id="KW-1185">Reference proteome</keyword>
<evidence type="ECO:0000313" key="5">
    <source>
        <dbReference type="Proteomes" id="UP001206639"/>
    </source>
</evidence>
<feature type="chain" id="PRO_5045996136" evidence="2">
    <location>
        <begin position="29"/>
        <end position="528"/>
    </location>
</feature>
<feature type="domain" description="Solute-binding protein family 5" evidence="3">
    <location>
        <begin position="89"/>
        <end position="400"/>
    </location>
</feature>
<evidence type="ECO:0000256" key="1">
    <source>
        <dbReference type="SAM" id="MobiDB-lite"/>
    </source>
</evidence>
<accession>A0ABT2M6T7</accession>
<dbReference type="Proteomes" id="UP001206639">
    <property type="component" value="Unassembled WGS sequence"/>
</dbReference>
<dbReference type="InterPro" id="IPR030678">
    <property type="entry name" value="Peptide/Ni-bd"/>
</dbReference>
<dbReference type="EMBL" id="JAODWD010000001">
    <property type="protein sequence ID" value="MCT7657978.1"/>
    <property type="molecule type" value="Genomic_DNA"/>
</dbReference>
<dbReference type="Gene3D" id="3.40.190.10">
    <property type="entry name" value="Periplasmic binding protein-like II"/>
    <property type="match status" value="1"/>
</dbReference>
<protein>
    <submittedName>
        <fullName evidence="4">ABC transporter substrate-binding protein</fullName>
    </submittedName>
</protein>
<comment type="caution">
    <text evidence="4">The sequence shown here is derived from an EMBL/GenBank/DDBJ whole genome shotgun (WGS) entry which is preliminary data.</text>
</comment>
<name>A0ABT2M6T7_9MYCO</name>
<dbReference type="Pfam" id="PF00496">
    <property type="entry name" value="SBP_bac_5"/>
    <property type="match status" value="1"/>
</dbReference>
<feature type="signal peptide" evidence="2">
    <location>
        <begin position="1"/>
        <end position="28"/>
    </location>
</feature>
<organism evidence="4 5">
    <name type="scientific">Mycobacterium deserti</name>
    <dbReference type="NCBI Taxonomy" id="2978347"/>
    <lineage>
        <taxon>Bacteria</taxon>
        <taxon>Bacillati</taxon>
        <taxon>Actinomycetota</taxon>
        <taxon>Actinomycetes</taxon>
        <taxon>Mycobacteriales</taxon>
        <taxon>Mycobacteriaceae</taxon>
        <taxon>Mycobacterium</taxon>
    </lineage>
</organism>
<proteinExistence type="predicted"/>
<dbReference type="PROSITE" id="PS51257">
    <property type="entry name" value="PROKAR_LIPOPROTEIN"/>
    <property type="match status" value="1"/>
</dbReference>
<reference evidence="5" key="1">
    <citation type="submission" date="2023-07" db="EMBL/GenBank/DDBJ databases">
        <authorList>
            <person name="Deng Y."/>
            <person name="Zhang Y.-Q."/>
        </authorList>
    </citation>
    <scope>NUCLEOTIDE SEQUENCE [LARGE SCALE GENOMIC DNA]</scope>
    <source>
        <strain evidence="5">CPCC 205710</strain>
    </source>
</reference>
<dbReference type="CDD" id="cd08491">
    <property type="entry name" value="PBP2_NikA_DppA_OppA_like_12"/>
    <property type="match status" value="1"/>
</dbReference>
<sequence>MRPTAQLPRRARRALTVAAAATACCAIAAGCTVANSGHGGYDADTLRIVLSQEPPTLEPCESSLTSTGIVVRSNITEPLIERDPNSGDLQPLLATEWRQSAPNQWTFKVRDGVTFSNGAPFTARDAAFSIDRAVNSDLNCNLDGYVFGDEKLELDTPDDNTLVVGTETPDPILPLRISFVEVVPAGTSMQEKVREPVGTGPYAIDDWEYGQKLLLKRNAGYWGPQPAFARAEYQWRSEGSVRAAMITNDETDIAVSLGPEDGAGDLGVPFQNNETTALRMQAGEAPLNDMRVRQAINYAVNREGIVKALFRGLGDPASQLIPSGVVGYNGDLPLWPHDIDKAKQLIADAKADGVPVDRQIRLIGRTAQFPKIAETIEVLQSEFAEIGLNVKIEMMDTSNQLLYQLRPFPPETGPYLLTIMHGNQAGDAAFTLDQYMLSDGPQAAYGTPEFDKKIRAAEELTGRQRQDAFAKLFAEEPEEIMQMAYIAHMKGILGKSPRVDYTPNSATGDEMRLAEMTPAGSTTPTVAQ</sequence>
<dbReference type="RefSeq" id="WP_260991972.1">
    <property type="nucleotide sequence ID" value="NZ_JAODWD010000001.1"/>
</dbReference>
<dbReference type="Gene3D" id="3.90.76.10">
    <property type="entry name" value="Dipeptide-binding Protein, Domain 1"/>
    <property type="match status" value="1"/>
</dbReference>
<feature type="compositionally biased region" description="Polar residues" evidence="1">
    <location>
        <begin position="519"/>
        <end position="528"/>
    </location>
</feature>
<dbReference type="PIRSF" id="PIRSF002741">
    <property type="entry name" value="MppA"/>
    <property type="match status" value="1"/>
</dbReference>
<dbReference type="InterPro" id="IPR039424">
    <property type="entry name" value="SBP_5"/>
</dbReference>